<dbReference type="GeneID" id="28983768"/>
<dbReference type="GO" id="GO:0032259">
    <property type="term" value="P:methylation"/>
    <property type="evidence" value="ECO:0007669"/>
    <property type="project" value="UniProtKB-KW"/>
</dbReference>
<reference evidence="5 6" key="1">
    <citation type="submission" date="2015-03" db="EMBL/GenBank/DDBJ databases">
        <title>Genomics and transcriptomics of the oil-accumulating basidiomycete yeast T. oleaginosus allow insights into substrate utilization and the diverse evolutionary trajectories of mating systems in fungi.</title>
        <authorList>
            <consortium name="DOE Joint Genome Institute"/>
            <person name="Kourist R."/>
            <person name="Kracht O."/>
            <person name="Bracharz F."/>
            <person name="Lipzen A."/>
            <person name="Nolan M."/>
            <person name="Ohm R."/>
            <person name="Grigoriev I."/>
            <person name="Sun S."/>
            <person name="Heitman J."/>
            <person name="Bruck T."/>
            <person name="Nowrousian M."/>
        </authorList>
    </citation>
    <scope>NUCLEOTIDE SEQUENCE [LARGE SCALE GENOMIC DNA]</scope>
    <source>
        <strain evidence="5 6">IBC0246</strain>
    </source>
</reference>
<dbReference type="GO" id="GO:0008168">
    <property type="term" value="F:methyltransferase activity"/>
    <property type="evidence" value="ECO:0007669"/>
    <property type="project" value="UniProtKB-KW"/>
</dbReference>
<keyword evidence="2" id="KW-0489">Methyltransferase</keyword>
<protein>
    <recommendedName>
        <fullName evidence="4">Methyltransferase domain-containing protein</fullName>
    </recommendedName>
</protein>
<comment type="similarity">
    <text evidence="1">Belongs to the methyltransferase superfamily.</text>
</comment>
<keyword evidence="3" id="KW-0808">Transferase</keyword>
<gene>
    <name evidence="5" type="ORF">CC85DRAFT_285579</name>
</gene>
<dbReference type="InterPro" id="IPR051419">
    <property type="entry name" value="Lys/N-term_MeTrsfase_sf"/>
</dbReference>
<dbReference type="CDD" id="cd02440">
    <property type="entry name" value="AdoMet_MTases"/>
    <property type="match status" value="1"/>
</dbReference>
<dbReference type="InterPro" id="IPR029063">
    <property type="entry name" value="SAM-dependent_MTases_sf"/>
</dbReference>
<dbReference type="PANTHER" id="PTHR12176:SF80">
    <property type="entry name" value="EEF1A LYSINE METHYLTRANSFERASE 4"/>
    <property type="match status" value="1"/>
</dbReference>
<dbReference type="STRING" id="879819.A0A0J0XMN5"/>
<dbReference type="SUPFAM" id="SSF53335">
    <property type="entry name" value="S-adenosyl-L-methionine-dependent methyltransferases"/>
    <property type="match status" value="1"/>
</dbReference>
<dbReference type="RefSeq" id="XP_018278829.1">
    <property type="nucleotide sequence ID" value="XM_018423165.1"/>
</dbReference>
<dbReference type="InterPro" id="IPR041698">
    <property type="entry name" value="Methyltransf_25"/>
</dbReference>
<dbReference type="Gene3D" id="3.40.50.150">
    <property type="entry name" value="Vaccinia Virus protein VP39"/>
    <property type="match status" value="1"/>
</dbReference>
<dbReference type="Proteomes" id="UP000053611">
    <property type="component" value="Unassembled WGS sequence"/>
</dbReference>
<dbReference type="Pfam" id="PF13649">
    <property type="entry name" value="Methyltransf_25"/>
    <property type="match status" value="1"/>
</dbReference>
<name>A0A0J0XMN5_9TREE</name>
<dbReference type="PANTHER" id="PTHR12176">
    <property type="entry name" value="SAM-DEPENDENT METHYLTRANSFERASE SUPERFAMILY PROTEIN"/>
    <property type="match status" value="1"/>
</dbReference>
<dbReference type="EMBL" id="KQ087206">
    <property type="protein sequence ID" value="KLT42338.1"/>
    <property type="molecule type" value="Genomic_DNA"/>
</dbReference>
<sequence>MSTDNLPESNEEYGTREYWEKRYAAEPEGHHFDWILKPDYLLGLVRELTTERGTDTRMLMLGCGNSLLSEVLYDAGYTNIVNIDYSAVVIQQMKERHAEKRPLMTWLEMDVTDLQFEEEFDVVIDKATMDAMLTTKGDPWNPPEKDIYNATKEVDEGLRVLRKRAGSKFIYWTWFAGPFRRRYFENRDGWKFNTQQVGPPEGFEYYQYVLEYDG</sequence>
<evidence type="ECO:0000313" key="5">
    <source>
        <dbReference type="EMBL" id="KLT42338.1"/>
    </source>
</evidence>
<evidence type="ECO:0000313" key="6">
    <source>
        <dbReference type="Proteomes" id="UP000053611"/>
    </source>
</evidence>
<organism evidence="5 6">
    <name type="scientific">Cutaneotrichosporon oleaginosum</name>
    <dbReference type="NCBI Taxonomy" id="879819"/>
    <lineage>
        <taxon>Eukaryota</taxon>
        <taxon>Fungi</taxon>
        <taxon>Dikarya</taxon>
        <taxon>Basidiomycota</taxon>
        <taxon>Agaricomycotina</taxon>
        <taxon>Tremellomycetes</taxon>
        <taxon>Trichosporonales</taxon>
        <taxon>Trichosporonaceae</taxon>
        <taxon>Cutaneotrichosporon</taxon>
    </lineage>
</organism>
<dbReference type="AlphaFoldDB" id="A0A0J0XMN5"/>
<accession>A0A0J0XMN5</accession>
<evidence type="ECO:0000256" key="1">
    <source>
        <dbReference type="ARBA" id="ARBA00008361"/>
    </source>
</evidence>
<proteinExistence type="inferred from homology"/>
<feature type="domain" description="Methyltransferase" evidence="4">
    <location>
        <begin position="59"/>
        <end position="125"/>
    </location>
</feature>
<evidence type="ECO:0000256" key="3">
    <source>
        <dbReference type="ARBA" id="ARBA00022679"/>
    </source>
</evidence>
<evidence type="ECO:0000259" key="4">
    <source>
        <dbReference type="Pfam" id="PF13649"/>
    </source>
</evidence>
<keyword evidence="6" id="KW-1185">Reference proteome</keyword>
<dbReference type="OrthoDB" id="411785at2759"/>
<evidence type="ECO:0000256" key="2">
    <source>
        <dbReference type="ARBA" id="ARBA00022603"/>
    </source>
</evidence>